<dbReference type="EMBL" id="LCFS01000006">
    <property type="protein sequence ID" value="KKT00873.1"/>
    <property type="molecule type" value="Genomic_DNA"/>
</dbReference>
<evidence type="ECO:0000313" key="2">
    <source>
        <dbReference type="Proteomes" id="UP000034646"/>
    </source>
</evidence>
<dbReference type="AlphaFoldDB" id="A0A0G1DTD7"/>
<protein>
    <recommendedName>
        <fullName evidence="3">DUF3419 family protein</fullName>
    </recommendedName>
</protein>
<organism evidence="1 2">
    <name type="scientific">Candidatus Nomurabacteria bacterium GW2011_GWA2_43_15</name>
    <dbReference type="NCBI Taxonomy" id="1618738"/>
    <lineage>
        <taxon>Bacteria</taxon>
        <taxon>Candidatus Nomuraibacteriota</taxon>
    </lineage>
</organism>
<evidence type="ECO:0000313" key="1">
    <source>
        <dbReference type="EMBL" id="KKT00873.1"/>
    </source>
</evidence>
<reference evidence="1 2" key="1">
    <citation type="journal article" date="2015" name="Nature">
        <title>rRNA introns, odd ribosomes, and small enigmatic genomes across a large radiation of phyla.</title>
        <authorList>
            <person name="Brown C.T."/>
            <person name="Hug L.A."/>
            <person name="Thomas B.C."/>
            <person name="Sharon I."/>
            <person name="Castelle C.J."/>
            <person name="Singh A."/>
            <person name="Wilkins M.J."/>
            <person name="Williams K.H."/>
            <person name="Banfield J.F."/>
        </authorList>
    </citation>
    <scope>NUCLEOTIDE SEQUENCE [LARGE SCALE GENOMIC DNA]</scope>
</reference>
<dbReference type="Pfam" id="PF11899">
    <property type="entry name" value="DUF3419"/>
    <property type="match status" value="1"/>
</dbReference>
<dbReference type="InterPro" id="IPR029063">
    <property type="entry name" value="SAM-dependent_MTases_sf"/>
</dbReference>
<proteinExistence type="predicted"/>
<gene>
    <name evidence="1" type="ORF">UV76_C0006G0007</name>
</gene>
<sequence length="361" mass="42151">MPREYFNSLNYTIGNEDTSLELAVMPENIRHVFAVAGSGSRIIPLLSKNPQYLTCADSSPNQLALAELRLSSLKTLDHKNYLSFWGYPPYVMTPSVRQAVFESLKISSSARKITELFFKKYNWEPLLYAGKWERAFRKLSRINRWVVGNRGLEIFSCRTKKEQENYLGTKFPKKAWSFAIFILGNATVFNTLLYKGNFPQKNFPEPMHVFYLKKFKNLFEQDIVRKNYFLQLLFFGTLRYPEGLPIECDPDIFLKAKNGLKKTKITYICNDVIKEAKHPSMPIDFLSFSDVPSYLQPPREQEFLQEIKNGISPGGIIINRYYLRIPENLNTDGYQDITDNFKWNISKEKIQMYSFGIYKRT</sequence>
<dbReference type="STRING" id="1618738.UV76_C0006G0007"/>
<dbReference type="InterPro" id="IPR021829">
    <property type="entry name" value="DUF3419"/>
</dbReference>
<dbReference type="Proteomes" id="UP000034646">
    <property type="component" value="Unassembled WGS sequence"/>
</dbReference>
<comment type="caution">
    <text evidence="1">The sequence shown here is derived from an EMBL/GenBank/DDBJ whole genome shotgun (WGS) entry which is preliminary data.</text>
</comment>
<evidence type="ECO:0008006" key="3">
    <source>
        <dbReference type="Google" id="ProtNLM"/>
    </source>
</evidence>
<dbReference type="SUPFAM" id="SSF53335">
    <property type="entry name" value="S-adenosyl-L-methionine-dependent methyltransferases"/>
    <property type="match status" value="1"/>
</dbReference>
<name>A0A0G1DTD7_9BACT</name>
<accession>A0A0G1DTD7</accession>